<evidence type="ECO:0000256" key="2">
    <source>
        <dbReference type="ARBA" id="ARBA00022679"/>
    </source>
</evidence>
<name>A0A0S4RLH6_CAMHY</name>
<dbReference type="InterPro" id="IPR020568">
    <property type="entry name" value="Ribosomal_Su5_D2-typ_SF"/>
</dbReference>
<dbReference type="AlphaFoldDB" id="A0A0S4RLH6"/>
<proteinExistence type="predicted"/>
<dbReference type="SUPFAM" id="SSF54211">
    <property type="entry name" value="Ribosomal protein S5 domain 2-like"/>
    <property type="match status" value="1"/>
</dbReference>
<keyword evidence="3" id="KW-0547">Nucleotide-binding</keyword>
<evidence type="ECO:0000313" key="7">
    <source>
        <dbReference type="EMBL" id="CUU87062.1"/>
    </source>
</evidence>
<dbReference type="PANTHER" id="PTHR43527:SF2">
    <property type="entry name" value="4-DIPHOSPHOCYTIDYL-2-C-METHYL-D-ERYTHRITOL KINASE, CHLOROPLASTIC"/>
    <property type="match status" value="1"/>
</dbReference>
<dbReference type="GO" id="GO:0005524">
    <property type="term" value="F:ATP binding"/>
    <property type="evidence" value="ECO:0007669"/>
    <property type="project" value="UniProtKB-KW"/>
</dbReference>
<evidence type="ECO:0000313" key="8">
    <source>
        <dbReference type="Proteomes" id="UP000052237"/>
    </source>
</evidence>
<dbReference type="EMBL" id="FAVB01000004">
    <property type="protein sequence ID" value="CUU87062.1"/>
    <property type="molecule type" value="Genomic_DNA"/>
</dbReference>
<keyword evidence="4 7" id="KW-0418">Kinase</keyword>
<evidence type="ECO:0000256" key="5">
    <source>
        <dbReference type="ARBA" id="ARBA00022840"/>
    </source>
</evidence>
<evidence type="ECO:0000256" key="1">
    <source>
        <dbReference type="ARBA" id="ARBA00017473"/>
    </source>
</evidence>
<dbReference type="RefSeq" id="WP_059425607.1">
    <property type="nucleotide sequence ID" value="NZ_FAVB01000004.1"/>
</dbReference>
<protein>
    <recommendedName>
        <fullName evidence="1">4-diphosphocytidyl-2-C-methyl-D-erythritol kinase</fullName>
    </recommendedName>
</protein>
<dbReference type="GO" id="GO:0016114">
    <property type="term" value="P:terpenoid biosynthetic process"/>
    <property type="evidence" value="ECO:0007669"/>
    <property type="project" value="InterPro"/>
</dbReference>
<dbReference type="PIRSF" id="PIRSF010376">
    <property type="entry name" value="IspE"/>
    <property type="match status" value="1"/>
</dbReference>
<keyword evidence="5" id="KW-0067">ATP-binding</keyword>
<dbReference type="InterPro" id="IPR006204">
    <property type="entry name" value="GHMP_kinase_N_dom"/>
</dbReference>
<evidence type="ECO:0000256" key="3">
    <source>
        <dbReference type="ARBA" id="ARBA00022741"/>
    </source>
</evidence>
<dbReference type="InterPro" id="IPR004424">
    <property type="entry name" value="IspE"/>
</dbReference>
<dbReference type="Proteomes" id="UP000052237">
    <property type="component" value="Unassembled WGS sequence"/>
</dbReference>
<evidence type="ECO:0000256" key="4">
    <source>
        <dbReference type="ARBA" id="ARBA00022777"/>
    </source>
</evidence>
<comment type="caution">
    <text evidence="7">The sequence shown here is derived from an EMBL/GenBank/DDBJ whole genome shotgun (WGS) entry which is preliminary data.</text>
</comment>
<dbReference type="NCBIfam" id="NF003216">
    <property type="entry name" value="PRK04181.1"/>
    <property type="match status" value="1"/>
</dbReference>
<organism evidence="7 8">
    <name type="scientific">Campylobacter hyointestinalis subsp. hyointestinalis</name>
    <dbReference type="NCBI Taxonomy" id="91352"/>
    <lineage>
        <taxon>Bacteria</taxon>
        <taxon>Pseudomonadati</taxon>
        <taxon>Campylobacterota</taxon>
        <taxon>Epsilonproteobacteria</taxon>
        <taxon>Campylobacterales</taxon>
        <taxon>Campylobacteraceae</taxon>
        <taxon>Campylobacter</taxon>
    </lineage>
</organism>
<keyword evidence="8" id="KW-1185">Reference proteome</keyword>
<dbReference type="Pfam" id="PF00288">
    <property type="entry name" value="GHMP_kinases_N"/>
    <property type="match status" value="1"/>
</dbReference>
<dbReference type="PANTHER" id="PTHR43527">
    <property type="entry name" value="4-DIPHOSPHOCYTIDYL-2-C-METHYL-D-ERYTHRITOL KINASE, CHLOROPLASTIC"/>
    <property type="match status" value="1"/>
</dbReference>
<sequence>MRSYAKLNIFLKIIGTRGDYHEIISRFVLFEELYDEINFIKKTTDEFIKDDCIPENIIKKARISLENLGFKNELDEFFTTHQVELIKKIPCGGGLGGGSSNAATFLNLANEELNLKIPKEKLMKISKNIGADVAFFVSEFKSANVSGVGEIVENFYDDVPNLGIITSDIFCSTPKVFREFRQNFCKFDLNLAKNLEQISSNEILHSYQNYELNDLLRPCLQLYPNLIVKQNEFLSGSGSTKFILK</sequence>
<gene>
    <name evidence="7" type="primary">ispE</name>
    <name evidence="7" type="ORF">ERS686654_01739</name>
</gene>
<reference evidence="7 8" key="1">
    <citation type="submission" date="2015-11" db="EMBL/GenBank/DDBJ databases">
        <authorList>
            <consortium name="Pathogen Informatics"/>
        </authorList>
    </citation>
    <scope>NUCLEOTIDE SEQUENCE [LARGE SCALE GENOMIC DNA]</scope>
    <source>
        <strain evidence="7 8">006A-0059</strain>
    </source>
</reference>
<dbReference type="SUPFAM" id="SSF55060">
    <property type="entry name" value="GHMP Kinase, C-terminal domain"/>
    <property type="match status" value="1"/>
</dbReference>
<evidence type="ECO:0000259" key="6">
    <source>
        <dbReference type="Pfam" id="PF00288"/>
    </source>
</evidence>
<feature type="domain" description="GHMP kinase N-terminal" evidence="6">
    <location>
        <begin position="75"/>
        <end position="137"/>
    </location>
</feature>
<keyword evidence="2 7" id="KW-0808">Transferase</keyword>
<dbReference type="InterPro" id="IPR014721">
    <property type="entry name" value="Ribsml_uS5_D2-typ_fold_subgr"/>
</dbReference>
<dbReference type="Gene3D" id="3.30.230.10">
    <property type="match status" value="1"/>
</dbReference>
<dbReference type="InterPro" id="IPR036554">
    <property type="entry name" value="GHMP_kinase_C_sf"/>
</dbReference>
<accession>A0A0S4RLH6</accession>
<dbReference type="GO" id="GO:0050515">
    <property type="term" value="F:4-(cytidine 5'-diphospho)-2-C-methyl-D-erythritol kinase activity"/>
    <property type="evidence" value="ECO:0007669"/>
    <property type="project" value="InterPro"/>
</dbReference>